<sequence>MLRVVVDVLVSMPLRVAVIILVYVTLMLPFATRMQLSSMFALGDTYLEASRVSGAGFVAANLKIFLSLMCGIAVSKGKLQTDCPRSSAAVPFGLLQSVSAVLIGGRIDRCKVPRLWTRSATGRLCSVASCRGITGQGCPAR</sequence>
<evidence type="ECO:0000256" key="1">
    <source>
        <dbReference type="ARBA" id="ARBA00004141"/>
    </source>
</evidence>
<keyword evidence="4 5" id="KW-0472">Membrane</keyword>
<evidence type="ECO:0008006" key="8">
    <source>
        <dbReference type="Google" id="ProtNLM"/>
    </source>
</evidence>
<dbReference type="AlphaFoldDB" id="A0A0V9UEB6"/>
<gene>
    <name evidence="6" type="ORF">Z045_23335</name>
</gene>
<evidence type="ECO:0000313" key="7">
    <source>
        <dbReference type="Proteomes" id="UP000053060"/>
    </source>
</evidence>
<dbReference type="InterPro" id="IPR035906">
    <property type="entry name" value="MetI-like_sf"/>
</dbReference>
<proteinExistence type="predicted"/>
<comment type="subcellular location">
    <subcellularLocation>
        <location evidence="1">Membrane</location>
        <topology evidence="1">Multi-pass membrane protein</topology>
    </subcellularLocation>
</comment>
<evidence type="ECO:0000256" key="4">
    <source>
        <dbReference type="ARBA" id="ARBA00023136"/>
    </source>
</evidence>
<dbReference type="GO" id="GO:0016020">
    <property type="term" value="C:membrane"/>
    <property type="evidence" value="ECO:0007669"/>
    <property type="project" value="UniProtKB-SubCell"/>
</dbReference>
<keyword evidence="2 5" id="KW-0812">Transmembrane</keyword>
<organism evidence="6 7">
    <name type="scientific">Rhodococcus pyridinivorans KG-16</name>
    <dbReference type="NCBI Taxonomy" id="1441730"/>
    <lineage>
        <taxon>Bacteria</taxon>
        <taxon>Bacillati</taxon>
        <taxon>Actinomycetota</taxon>
        <taxon>Actinomycetes</taxon>
        <taxon>Mycobacteriales</taxon>
        <taxon>Nocardiaceae</taxon>
        <taxon>Rhodococcus</taxon>
    </lineage>
</organism>
<name>A0A0V9UEB6_9NOCA</name>
<evidence type="ECO:0000256" key="3">
    <source>
        <dbReference type="ARBA" id="ARBA00022989"/>
    </source>
</evidence>
<accession>A0A0V9UEB6</accession>
<dbReference type="Proteomes" id="UP000053060">
    <property type="component" value="Unassembled WGS sequence"/>
</dbReference>
<evidence type="ECO:0000256" key="2">
    <source>
        <dbReference type="ARBA" id="ARBA00022692"/>
    </source>
</evidence>
<dbReference type="EMBL" id="AZXY01000016">
    <property type="protein sequence ID" value="KSZ56373.1"/>
    <property type="molecule type" value="Genomic_DNA"/>
</dbReference>
<evidence type="ECO:0000313" key="6">
    <source>
        <dbReference type="EMBL" id="KSZ56373.1"/>
    </source>
</evidence>
<feature type="transmembrane region" description="Helical" evidence="5">
    <location>
        <begin position="52"/>
        <end position="74"/>
    </location>
</feature>
<dbReference type="SUPFAM" id="SSF161098">
    <property type="entry name" value="MetI-like"/>
    <property type="match status" value="1"/>
</dbReference>
<keyword evidence="3 5" id="KW-1133">Transmembrane helix</keyword>
<protein>
    <recommendedName>
        <fullName evidence="8">ABC transmembrane type-1 domain-containing protein</fullName>
    </recommendedName>
</protein>
<dbReference type="PATRIC" id="fig|1441730.3.peg.4887"/>
<reference evidence="7" key="1">
    <citation type="submission" date="2015-01" db="EMBL/GenBank/DDBJ databases">
        <title>Draft genome sequence of Rhodococcus pyridinivorans strain KG-16, a hydrocarbon-degrading bacterium.</title>
        <authorList>
            <person name="Aggarwal R.K."/>
            <person name="Dawar C."/>
        </authorList>
    </citation>
    <scope>NUCLEOTIDE SEQUENCE [LARGE SCALE GENOMIC DNA]</scope>
    <source>
        <strain evidence="7">KG-16</strain>
    </source>
</reference>
<comment type="caution">
    <text evidence="6">The sequence shown here is derived from an EMBL/GenBank/DDBJ whole genome shotgun (WGS) entry which is preliminary data.</text>
</comment>
<evidence type="ECO:0000256" key="5">
    <source>
        <dbReference type="SAM" id="Phobius"/>
    </source>
</evidence>
<reference evidence="6 7" key="2">
    <citation type="journal article" date="2016" name="Genome Announc.">
        <title>Draft Genome Sequence of a Versatile Hydrocarbon-Degrading Bacterium, Rhodococcus pyridinivorans Strain KG-16, Collected from Oil Fields in India.</title>
        <authorList>
            <person name="Aggarwal R.K."/>
            <person name="Dawar C."/>
            <person name="Phanindranath R."/>
            <person name="Mutnuri L."/>
            <person name="Dayal A.M."/>
        </authorList>
    </citation>
    <scope>NUCLEOTIDE SEQUENCE [LARGE SCALE GENOMIC DNA]</scope>
    <source>
        <strain evidence="6 7">KG-16</strain>
    </source>
</reference>
<feature type="transmembrane region" description="Helical" evidence="5">
    <location>
        <begin position="12"/>
        <end position="31"/>
    </location>
</feature>
<dbReference type="RefSeq" id="WP_060654490.1">
    <property type="nucleotide sequence ID" value="NZ_AZXY01000016.1"/>
</dbReference>